<reference evidence="1" key="1">
    <citation type="journal article" date="2015" name="Nature">
        <title>Complex archaea that bridge the gap between prokaryotes and eukaryotes.</title>
        <authorList>
            <person name="Spang A."/>
            <person name="Saw J.H."/>
            <person name="Jorgensen S.L."/>
            <person name="Zaremba-Niedzwiedzka K."/>
            <person name="Martijn J."/>
            <person name="Lind A.E."/>
            <person name="van Eijk R."/>
            <person name="Schleper C."/>
            <person name="Guy L."/>
            <person name="Ettema T.J."/>
        </authorList>
    </citation>
    <scope>NUCLEOTIDE SEQUENCE</scope>
</reference>
<feature type="non-terminal residue" evidence="1">
    <location>
        <position position="73"/>
    </location>
</feature>
<dbReference type="EMBL" id="LAZR01010916">
    <property type="protein sequence ID" value="KKM64362.1"/>
    <property type="molecule type" value="Genomic_DNA"/>
</dbReference>
<comment type="caution">
    <text evidence="1">The sequence shown here is derived from an EMBL/GenBank/DDBJ whole genome shotgun (WGS) entry which is preliminary data.</text>
</comment>
<gene>
    <name evidence="1" type="ORF">LCGC14_1502220</name>
</gene>
<sequence length="73" mass="8084">MSGHVLIQNSGELPIWGLRLMGFSDKTADKIGRFGTGLKESIALLARLGLQPIIFSGELRVDFKVQLLDEQEE</sequence>
<dbReference type="AlphaFoldDB" id="A0A0F9M581"/>
<accession>A0A0F9M581</accession>
<organism evidence="1">
    <name type="scientific">marine sediment metagenome</name>
    <dbReference type="NCBI Taxonomy" id="412755"/>
    <lineage>
        <taxon>unclassified sequences</taxon>
        <taxon>metagenomes</taxon>
        <taxon>ecological metagenomes</taxon>
    </lineage>
</organism>
<protein>
    <submittedName>
        <fullName evidence="1">Uncharacterized protein</fullName>
    </submittedName>
</protein>
<proteinExistence type="predicted"/>
<name>A0A0F9M581_9ZZZZ</name>
<evidence type="ECO:0000313" key="1">
    <source>
        <dbReference type="EMBL" id="KKM64362.1"/>
    </source>
</evidence>